<dbReference type="RefSeq" id="WP_343794321.1">
    <property type="nucleotide sequence ID" value="NZ_BAAAGA010000006.1"/>
</dbReference>
<gene>
    <name evidence="2" type="ORF">GCM10009422_25070</name>
</gene>
<keyword evidence="3" id="KW-1185">Reference proteome</keyword>
<feature type="transmembrane region" description="Helical" evidence="1">
    <location>
        <begin position="67"/>
        <end position="84"/>
    </location>
</feature>
<organism evidence="2 3">
    <name type="scientific">Brevundimonas kwangchunensis</name>
    <dbReference type="NCBI Taxonomy" id="322163"/>
    <lineage>
        <taxon>Bacteria</taxon>
        <taxon>Pseudomonadati</taxon>
        <taxon>Pseudomonadota</taxon>
        <taxon>Alphaproteobacteria</taxon>
        <taxon>Caulobacterales</taxon>
        <taxon>Caulobacteraceae</taxon>
        <taxon>Brevundimonas</taxon>
    </lineage>
</organism>
<sequence length="92" mass="10504">MAPNDQTNLSWPLFAIDVSLLIYLLYLAVFAKRLWPVAAAGFQLLIVATHVTFAMRPELEQWGYFSAYYLWSWGQLAALAVGAWRTRRPDLA</sequence>
<evidence type="ECO:0000313" key="3">
    <source>
        <dbReference type="Proteomes" id="UP001501352"/>
    </source>
</evidence>
<keyword evidence="1" id="KW-1133">Transmembrane helix</keyword>
<name>A0ABN1H2E5_9CAUL</name>
<keyword evidence="1" id="KW-0812">Transmembrane</keyword>
<dbReference type="Proteomes" id="UP001501352">
    <property type="component" value="Unassembled WGS sequence"/>
</dbReference>
<proteinExistence type="predicted"/>
<evidence type="ECO:0000313" key="2">
    <source>
        <dbReference type="EMBL" id="GAA0627149.1"/>
    </source>
</evidence>
<comment type="caution">
    <text evidence="2">The sequence shown here is derived from an EMBL/GenBank/DDBJ whole genome shotgun (WGS) entry which is preliminary data.</text>
</comment>
<keyword evidence="1" id="KW-0472">Membrane</keyword>
<accession>A0ABN1H2E5</accession>
<reference evidence="2 3" key="1">
    <citation type="journal article" date="2019" name="Int. J. Syst. Evol. Microbiol.">
        <title>The Global Catalogue of Microorganisms (GCM) 10K type strain sequencing project: providing services to taxonomists for standard genome sequencing and annotation.</title>
        <authorList>
            <consortium name="The Broad Institute Genomics Platform"/>
            <consortium name="The Broad Institute Genome Sequencing Center for Infectious Disease"/>
            <person name="Wu L."/>
            <person name="Ma J."/>
        </authorList>
    </citation>
    <scope>NUCLEOTIDE SEQUENCE [LARGE SCALE GENOMIC DNA]</scope>
    <source>
        <strain evidence="2 3">JCM 12928</strain>
    </source>
</reference>
<feature type="transmembrane region" description="Helical" evidence="1">
    <location>
        <begin position="12"/>
        <end position="30"/>
    </location>
</feature>
<dbReference type="EMBL" id="BAAAGA010000006">
    <property type="protein sequence ID" value="GAA0627149.1"/>
    <property type="molecule type" value="Genomic_DNA"/>
</dbReference>
<protein>
    <submittedName>
        <fullName evidence="2">Uncharacterized protein</fullName>
    </submittedName>
</protein>
<feature type="transmembrane region" description="Helical" evidence="1">
    <location>
        <begin position="37"/>
        <end position="55"/>
    </location>
</feature>
<evidence type="ECO:0000256" key="1">
    <source>
        <dbReference type="SAM" id="Phobius"/>
    </source>
</evidence>